<dbReference type="PRINTS" id="PR00465">
    <property type="entry name" value="EP450IV"/>
</dbReference>
<dbReference type="InterPro" id="IPR036396">
    <property type="entry name" value="Cyt_P450_sf"/>
</dbReference>
<evidence type="ECO:0000256" key="3">
    <source>
        <dbReference type="ARBA" id="ARBA00022617"/>
    </source>
</evidence>
<comment type="similarity">
    <text evidence="2 9">Belongs to the cytochrome P450 family.</text>
</comment>
<dbReference type="InterPro" id="IPR002403">
    <property type="entry name" value="Cyt_P450_E_grp-IV"/>
</dbReference>
<keyword evidence="5 9" id="KW-0560">Oxidoreductase</keyword>
<dbReference type="OrthoDB" id="1844152at2759"/>
<comment type="cofactor">
    <cofactor evidence="1 8">
        <name>heme</name>
        <dbReference type="ChEBI" id="CHEBI:30413"/>
    </cofactor>
</comment>
<dbReference type="InterPro" id="IPR001128">
    <property type="entry name" value="Cyt_P450"/>
</dbReference>
<organism evidence="11 13">
    <name type="scientific">Cercospora beticola</name>
    <name type="common">Sugarbeet leaf spot fungus</name>
    <dbReference type="NCBI Taxonomy" id="122368"/>
    <lineage>
        <taxon>Eukaryota</taxon>
        <taxon>Fungi</taxon>
        <taxon>Dikarya</taxon>
        <taxon>Ascomycota</taxon>
        <taxon>Pezizomycotina</taxon>
        <taxon>Dothideomycetes</taxon>
        <taxon>Dothideomycetidae</taxon>
        <taxon>Mycosphaerellales</taxon>
        <taxon>Mycosphaerellaceae</taxon>
        <taxon>Cercospora</taxon>
    </lineage>
</organism>
<gene>
    <name evidence="11" type="ORF">CB0940_05049</name>
    <name evidence="12" type="ORF">RHO25_006973</name>
</gene>
<dbReference type="EMBL" id="CP134187">
    <property type="protein sequence ID" value="WPB02339.1"/>
    <property type="molecule type" value="Genomic_DNA"/>
</dbReference>
<dbReference type="Proteomes" id="UP001302367">
    <property type="component" value="Chromosome 4"/>
</dbReference>
<dbReference type="GO" id="GO:0016705">
    <property type="term" value="F:oxidoreductase activity, acting on paired donors, with incorporation or reduction of molecular oxygen"/>
    <property type="evidence" value="ECO:0007669"/>
    <property type="project" value="InterPro"/>
</dbReference>
<feature type="transmembrane region" description="Helical" evidence="10">
    <location>
        <begin position="20"/>
        <end position="38"/>
    </location>
</feature>
<keyword evidence="7 9" id="KW-0503">Monooxygenase</keyword>
<protein>
    <submittedName>
        <fullName evidence="11">Fumitremorgin C monooxygenase</fullName>
    </submittedName>
</protein>
<accession>A0A2G5HKX5</accession>
<dbReference type="PANTHER" id="PTHR46206">
    <property type="entry name" value="CYTOCHROME P450"/>
    <property type="match status" value="1"/>
</dbReference>
<dbReference type="Gene3D" id="1.10.630.10">
    <property type="entry name" value="Cytochrome P450"/>
    <property type="match status" value="1"/>
</dbReference>
<sequence>MSFPELDVTALWSSLAPYRFVILSASASILLLVFANSYRKRLSSQRLPFATLEGQDPLESWFKDGNKLIEEGLRRYAGPFQIQTGTGAKVIVRNCNTEAFAKSPAMSVAEALRLDSFADYPGFEAARVSVHSSVIRDTLLRRLTPALDILRPNLVKDAVDSIAHNFGDHDTWATVPIQPLVLDIVTKMSSRPFVGDYLCEDSKWLGIQKQYAGLSFTAASELRKCIALLRPIKHWFLPSCVVLRQLVQDARILVAAELKRRGQSEKESNDAISWLQQEAHISKVKVDVVAAQLQLSMVAIQTTSHILCHAVQHICQHKTFIEPLREEIVAVIGEHGWTKAGLYNLKLMDDFLKESLRITQGRLAMARVCTSETVFADGSVVPKGAGCMLEANFQEPTLYPQPEIFDLTRFARLREREGKAQSWQYVSTSVRDLAFGYGIHTCPGRFFAANVVKIALAHLLLKYDWSPGDDAVGENGLETESIRLIDPEMRVSFKKVAGNHLPV</sequence>
<keyword evidence="10" id="KW-0812">Transmembrane</keyword>
<evidence type="ECO:0000256" key="8">
    <source>
        <dbReference type="PIRSR" id="PIRSR602403-1"/>
    </source>
</evidence>
<reference evidence="12 14" key="2">
    <citation type="submission" date="2023-09" db="EMBL/GenBank/DDBJ databases">
        <title>Complete-Gapless Cercospora beticola genome.</title>
        <authorList>
            <person name="Wyatt N.A."/>
            <person name="Spanner R.E."/>
            <person name="Bolton M.D."/>
        </authorList>
    </citation>
    <scope>NUCLEOTIDE SEQUENCE [LARGE SCALE GENOMIC DNA]</scope>
    <source>
        <strain evidence="12">Cb09-40</strain>
    </source>
</reference>
<proteinExistence type="inferred from homology"/>
<keyword evidence="10" id="KW-0472">Membrane</keyword>
<evidence type="ECO:0000256" key="4">
    <source>
        <dbReference type="ARBA" id="ARBA00022723"/>
    </source>
</evidence>
<evidence type="ECO:0000313" key="13">
    <source>
        <dbReference type="Proteomes" id="UP000230605"/>
    </source>
</evidence>
<dbReference type="GO" id="GO:0004497">
    <property type="term" value="F:monooxygenase activity"/>
    <property type="evidence" value="ECO:0007669"/>
    <property type="project" value="UniProtKB-KW"/>
</dbReference>
<dbReference type="GO" id="GO:0020037">
    <property type="term" value="F:heme binding"/>
    <property type="evidence" value="ECO:0007669"/>
    <property type="project" value="InterPro"/>
</dbReference>
<evidence type="ECO:0000256" key="5">
    <source>
        <dbReference type="ARBA" id="ARBA00023002"/>
    </source>
</evidence>
<evidence type="ECO:0000256" key="2">
    <source>
        <dbReference type="ARBA" id="ARBA00010617"/>
    </source>
</evidence>
<dbReference type="EMBL" id="LKMD01000105">
    <property type="protein sequence ID" value="PIA93216.1"/>
    <property type="molecule type" value="Genomic_DNA"/>
</dbReference>
<dbReference type="SUPFAM" id="SSF48264">
    <property type="entry name" value="Cytochrome P450"/>
    <property type="match status" value="1"/>
</dbReference>
<dbReference type="GO" id="GO:0005506">
    <property type="term" value="F:iron ion binding"/>
    <property type="evidence" value="ECO:0007669"/>
    <property type="project" value="InterPro"/>
</dbReference>
<dbReference type="PROSITE" id="PS00086">
    <property type="entry name" value="CYTOCHROME_P450"/>
    <property type="match status" value="1"/>
</dbReference>
<evidence type="ECO:0000313" key="14">
    <source>
        <dbReference type="Proteomes" id="UP001302367"/>
    </source>
</evidence>
<keyword evidence="6 8" id="KW-0408">Iron</keyword>
<evidence type="ECO:0000256" key="1">
    <source>
        <dbReference type="ARBA" id="ARBA00001971"/>
    </source>
</evidence>
<reference evidence="11 13" key="1">
    <citation type="submission" date="2015-10" db="EMBL/GenBank/DDBJ databases">
        <title>The cercosporin biosynthetic gene cluster was horizontally transferred to several fungal lineages and shown to be expanded in Cercospora beticola based on microsynteny with recipient genomes.</title>
        <authorList>
            <person name="De Jonge R."/>
            <person name="Ebert M.K."/>
            <person name="Suttle J.C."/>
            <person name="Jurick Ii W.M."/>
            <person name="Secor G.A."/>
            <person name="Thomma B.P."/>
            <person name="Van De Peer Y."/>
            <person name="Bolton M.D."/>
        </authorList>
    </citation>
    <scope>NUCLEOTIDE SEQUENCE [LARGE SCALE GENOMIC DNA]</scope>
    <source>
        <strain evidence="11 13">09-40</strain>
    </source>
</reference>
<dbReference type="AlphaFoldDB" id="A0A2G5HKX5"/>
<evidence type="ECO:0000256" key="9">
    <source>
        <dbReference type="RuleBase" id="RU000461"/>
    </source>
</evidence>
<keyword evidence="4 8" id="KW-0479">Metal-binding</keyword>
<keyword evidence="3 8" id="KW-0349">Heme</keyword>
<dbReference type="Pfam" id="PF00067">
    <property type="entry name" value="p450"/>
    <property type="match status" value="1"/>
</dbReference>
<dbReference type="CDD" id="cd11041">
    <property type="entry name" value="CYP503A1-like"/>
    <property type="match status" value="1"/>
</dbReference>
<dbReference type="Proteomes" id="UP000230605">
    <property type="component" value="Chromosome 4"/>
</dbReference>
<feature type="binding site" description="axial binding residue" evidence="8">
    <location>
        <position position="442"/>
    </location>
    <ligand>
        <name>heme</name>
        <dbReference type="ChEBI" id="CHEBI:30413"/>
    </ligand>
    <ligandPart>
        <name>Fe</name>
        <dbReference type="ChEBI" id="CHEBI:18248"/>
    </ligandPart>
</feature>
<keyword evidence="14" id="KW-1185">Reference proteome</keyword>
<evidence type="ECO:0000256" key="6">
    <source>
        <dbReference type="ARBA" id="ARBA00023004"/>
    </source>
</evidence>
<name>A0A2G5HKX5_CERBT</name>
<evidence type="ECO:0000313" key="12">
    <source>
        <dbReference type="EMBL" id="WPB02339.1"/>
    </source>
</evidence>
<evidence type="ECO:0000256" key="10">
    <source>
        <dbReference type="SAM" id="Phobius"/>
    </source>
</evidence>
<dbReference type="PANTHER" id="PTHR46206:SF2">
    <property type="entry name" value="CYTOCHROME P450 MONOOXYGENASE AUSG-RELATED"/>
    <property type="match status" value="1"/>
</dbReference>
<keyword evidence="10" id="KW-1133">Transmembrane helix</keyword>
<evidence type="ECO:0000256" key="7">
    <source>
        <dbReference type="ARBA" id="ARBA00023033"/>
    </source>
</evidence>
<evidence type="ECO:0000313" key="11">
    <source>
        <dbReference type="EMBL" id="PIA93216.1"/>
    </source>
</evidence>
<dbReference type="InterPro" id="IPR017972">
    <property type="entry name" value="Cyt_P450_CS"/>
</dbReference>